<dbReference type="NCBIfam" id="TIGR02243">
    <property type="entry name" value="putative baseplate assembly protein"/>
    <property type="match status" value="1"/>
</dbReference>
<dbReference type="AlphaFoldDB" id="A0A080MCY5"/>
<gene>
    <name evidence="1" type="ORF">AW06_003899</name>
</gene>
<dbReference type="InterPro" id="IPR011749">
    <property type="entry name" value="CHP02243"/>
</dbReference>
<keyword evidence="2" id="KW-1185">Reference proteome</keyword>
<dbReference type="RefSeq" id="WP_273704845.1">
    <property type="nucleotide sequence ID" value="NZ_JDST02000107.1"/>
</dbReference>
<dbReference type="EMBL" id="JDST02000107">
    <property type="protein sequence ID" value="KFB75044.1"/>
    <property type="molecule type" value="Genomic_DNA"/>
</dbReference>
<evidence type="ECO:0000313" key="1">
    <source>
        <dbReference type="EMBL" id="KFB75044.1"/>
    </source>
</evidence>
<accession>A0A080MCY5</accession>
<evidence type="ECO:0000313" key="2">
    <source>
        <dbReference type="Proteomes" id="UP000021315"/>
    </source>
</evidence>
<proteinExistence type="predicted"/>
<reference evidence="1" key="1">
    <citation type="submission" date="2014-02" db="EMBL/GenBank/DDBJ databases">
        <title>Expanding our view of genomic diversity in Candidatus Accumulibacter clades.</title>
        <authorList>
            <person name="Skennerton C.T."/>
            <person name="Barr J.J."/>
            <person name="Slater F.R."/>
            <person name="Bond P.L."/>
            <person name="Tyson G.W."/>
        </authorList>
    </citation>
    <scope>NUCLEOTIDE SEQUENCE [LARGE SCALE GENOMIC DNA]</scope>
</reference>
<dbReference type="STRING" id="1453999.AW06_003899"/>
<dbReference type="Proteomes" id="UP000021315">
    <property type="component" value="Unassembled WGS sequence"/>
</dbReference>
<comment type="caution">
    <text evidence="1">The sequence shown here is derived from an EMBL/GenBank/DDBJ whole genome shotgun (WGS) entry which is preliminary data.</text>
</comment>
<protein>
    <submittedName>
        <fullName evidence="1">Uncharacterized protein</fullName>
    </submittedName>
</protein>
<organism evidence="1 2">
    <name type="scientific">Candidatus Accumulibacter cognatus</name>
    <dbReference type="NCBI Taxonomy" id="2954383"/>
    <lineage>
        <taxon>Bacteria</taxon>
        <taxon>Pseudomonadati</taxon>
        <taxon>Pseudomonadota</taxon>
        <taxon>Betaproteobacteria</taxon>
        <taxon>Candidatus Accumulibacter</taxon>
    </lineage>
</organism>
<name>A0A080MCY5_9PROT</name>
<sequence>MIKTAPPIDPRTAAAISGQLRELLAIYAPDWHEQYTDPETGQIRSDPLGTALIGIFSRFAEIILQRLNQVPDKNLLAFLDLLGEACLPPQPARVPLTFSLAPGSTTEAIVPSGTQVASPPAEGENEPVLFETTGELVVGAAQLSCLFVREPEVDRYADHSSWLNTPAAIAIPVFAGNRALEHVLYLGDDALFGRSDLQELRLTFELTSENPAPDPRTVQWEIWDGKEGCPLAPVDQTEALTRNGDVVLTAGLHAFPIAEQRLANQTSRWLRCRLLTPITPADAFQAGRVRASHLPEIASLSAQVTLGATGLAADVAFANQLPVDLGKDFFPFGDKPRFGDTLYLARARAFAEAGSTITLRIELTNPREAKKPPIPATRASEDLELAWDYWDGQAWVPPDDMVDTTANLTQSGTITCKLGKPPQRTTLNGLEKYWLRVRLDAGDYGQEARYEPVDPEHPERGYRFIPATFSPPSIRRLSIDYLLARTTPLEAVLTYNDFAYTAVPSTPFQPFQATFEPRPTVYLGFTLPAARRDFPNRKLSLYLASAELKYGEASAPSPAAHSADPLRLAWAYWNGMQWSDLKVQDGSENFTRSGLLEWLAPSDFSSRAEFARQAYWLRARWESGDYPLAPHLSRVLFNTTMALQAVTVRNEILGSSDGSENQRFRTIRTPLLADERLEVRERELPANAEQTLIQQASGDAAITITEGAGGRPPEIWVRWRPVADFYGSGPRDRHYVLDALSGEIRFGNGRNGLIPPAGTGNVRLAHYRTGGGVVGNRPANAIVQLKTTVPYVNQVSNLEPALGGAEAETLDSLRQRAPRALCHRQRAVSIEDYQDLAVLASPAVARARCVPLHDLARDPAALRSWPGTVSLIVVPRTRDAKPLPSLTLLDEVRHYLDQRRIPTADLVVVGPEYVRVDVSVELALLSLEGASAVESEVAQTLARFLHPLTGGLDRKGWDFGRKPHRSDLYALLEAVPGVDHLRSLQVTESEERPGALASGRFLVYSGIHDIRLTFAET</sequence>